<dbReference type="SUPFAM" id="SSF53756">
    <property type="entry name" value="UDP-Glycosyltransferase/glycogen phosphorylase"/>
    <property type="match status" value="1"/>
</dbReference>
<comment type="caution">
    <text evidence="3">The sequence shown here is derived from an EMBL/GenBank/DDBJ whole genome shotgun (WGS) entry which is preliminary data.</text>
</comment>
<dbReference type="PANTHER" id="PTHR46401">
    <property type="entry name" value="GLYCOSYLTRANSFERASE WBBK-RELATED"/>
    <property type="match status" value="1"/>
</dbReference>
<dbReference type="EMBL" id="JACBXS010000004">
    <property type="protein sequence ID" value="NYS23903.1"/>
    <property type="molecule type" value="Genomic_DNA"/>
</dbReference>
<evidence type="ECO:0000313" key="4">
    <source>
        <dbReference type="Proteomes" id="UP000529417"/>
    </source>
</evidence>
<dbReference type="Gene3D" id="3.40.50.2000">
    <property type="entry name" value="Glycogen Phosphorylase B"/>
    <property type="match status" value="2"/>
</dbReference>
<protein>
    <submittedName>
        <fullName evidence="3">Glycosyltransferase family 4 protein</fullName>
    </submittedName>
</protein>
<dbReference type="AlphaFoldDB" id="A0A7Z0KYZ6"/>
<dbReference type="GO" id="GO:0009103">
    <property type="term" value="P:lipopolysaccharide biosynthetic process"/>
    <property type="evidence" value="ECO:0007669"/>
    <property type="project" value="TreeGrafter"/>
</dbReference>
<accession>A0A7Z0KYZ6</accession>
<organism evidence="3 4">
    <name type="scientific">Rhabdonatronobacter sediminivivens</name>
    <dbReference type="NCBI Taxonomy" id="2743469"/>
    <lineage>
        <taxon>Bacteria</taxon>
        <taxon>Pseudomonadati</taxon>
        <taxon>Pseudomonadota</taxon>
        <taxon>Alphaproteobacteria</taxon>
        <taxon>Rhodobacterales</taxon>
        <taxon>Paracoccaceae</taxon>
        <taxon>Rhabdonatronobacter</taxon>
    </lineage>
</organism>
<reference evidence="3 4" key="1">
    <citation type="journal article" date="2000" name="Arch. Microbiol.">
        <title>Rhodobaca bogoriensis gen. nov. and sp. nov., an alkaliphilic purple nonsulfur bacterium from African Rift Valley soda lakes.</title>
        <authorList>
            <person name="Milford A.D."/>
            <person name="Achenbach L.A."/>
            <person name="Jung D.O."/>
            <person name="Madigan M.T."/>
        </authorList>
    </citation>
    <scope>NUCLEOTIDE SEQUENCE [LARGE SCALE GENOMIC DNA]</scope>
    <source>
        <strain evidence="3 4">2376</strain>
    </source>
</reference>
<dbReference type="Proteomes" id="UP000529417">
    <property type="component" value="Unassembled WGS sequence"/>
</dbReference>
<feature type="domain" description="Glycosyltransferase subfamily 4-like N-terminal" evidence="2">
    <location>
        <begin position="83"/>
        <end position="158"/>
    </location>
</feature>
<dbReference type="Pfam" id="PF13692">
    <property type="entry name" value="Glyco_trans_1_4"/>
    <property type="match status" value="1"/>
</dbReference>
<sequence>MTLHAAFAIPGDLNTRTGGYIYERRMLETLNAIGLPTAHVALMPSWPHPTPQAEAELAEKLRALAPGTPLILDGLVFGSMDTALLASLDLPVVAMLHHPLGLEAGLPPDVARALIDHETANLRHADHVVVPSPHTRAILIEQFGVAPENISIALPGFDRPTPPGTPVPKAAPPLILSVGIICERKGHDVLLAALDRLRDLPWQAAIVGLTHDRGVEAALHRQRAALGFDARVTFTGVIPAAALDRLWRQAHLFALATRYEGYGMVLSEALLHGLPVVSCTVGAVPDTLPPGAGILTPPDDPAAFATALERLLTDPATHAAMAATARAEGAALPRWEEAAAVMARALARAAARAAGRG</sequence>
<evidence type="ECO:0000313" key="3">
    <source>
        <dbReference type="EMBL" id="NYS23903.1"/>
    </source>
</evidence>
<dbReference type="RefSeq" id="WP_179904607.1">
    <property type="nucleotide sequence ID" value="NZ_JACBXS010000004.1"/>
</dbReference>
<keyword evidence="1 3" id="KW-0808">Transferase</keyword>
<dbReference type="PANTHER" id="PTHR46401:SF2">
    <property type="entry name" value="GLYCOSYLTRANSFERASE WBBK-RELATED"/>
    <property type="match status" value="1"/>
</dbReference>
<dbReference type="Pfam" id="PF13439">
    <property type="entry name" value="Glyco_transf_4"/>
    <property type="match status" value="1"/>
</dbReference>
<dbReference type="GO" id="GO:0016757">
    <property type="term" value="F:glycosyltransferase activity"/>
    <property type="evidence" value="ECO:0007669"/>
    <property type="project" value="TreeGrafter"/>
</dbReference>
<evidence type="ECO:0000259" key="2">
    <source>
        <dbReference type="Pfam" id="PF13439"/>
    </source>
</evidence>
<dbReference type="InterPro" id="IPR028098">
    <property type="entry name" value="Glyco_trans_4-like_N"/>
</dbReference>
<keyword evidence="4" id="KW-1185">Reference proteome</keyword>
<gene>
    <name evidence="3" type="ORF">HUK65_02785</name>
</gene>
<proteinExistence type="predicted"/>
<name>A0A7Z0KYZ6_9RHOB</name>
<evidence type="ECO:0000256" key="1">
    <source>
        <dbReference type="ARBA" id="ARBA00022679"/>
    </source>
</evidence>
<dbReference type="CDD" id="cd03801">
    <property type="entry name" value="GT4_PimA-like"/>
    <property type="match status" value="1"/>
</dbReference>